<keyword evidence="2" id="KW-0175">Coiled coil</keyword>
<feature type="coiled-coil region" evidence="2">
    <location>
        <begin position="88"/>
        <end position="192"/>
    </location>
</feature>
<dbReference type="OrthoDB" id="8949486at2759"/>
<name>A0A6A5RK10_9PLEO</name>
<dbReference type="EMBL" id="ML978971">
    <property type="protein sequence ID" value="KAF1927600.1"/>
    <property type="molecule type" value="Genomic_DNA"/>
</dbReference>
<dbReference type="RefSeq" id="XP_033447852.1">
    <property type="nucleotide sequence ID" value="XM_033586658.1"/>
</dbReference>
<proteinExistence type="inferred from homology"/>
<gene>
    <name evidence="5" type="ORF">M421DRAFT_101571</name>
</gene>
<accession>A0A6A5RK10</accession>
<dbReference type="GeneID" id="54344304"/>
<feature type="domain" description="Autophagy-related protein 16" evidence="4">
    <location>
        <begin position="7"/>
        <end position="205"/>
    </location>
</feature>
<dbReference type="Proteomes" id="UP000800082">
    <property type="component" value="Unassembled WGS sequence"/>
</dbReference>
<reference evidence="5" key="1">
    <citation type="journal article" date="2020" name="Stud. Mycol.">
        <title>101 Dothideomycetes genomes: a test case for predicting lifestyles and emergence of pathogens.</title>
        <authorList>
            <person name="Haridas S."/>
            <person name="Albert R."/>
            <person name="Binder M."/>
            <person name="Bloem J."/>
            <person name="Labutti K."/>
            <person name="Salamov A."/>
            <person name="Andreopoulos B."/>
            <person name="Baker S."/>
            <person name="Barry K."/>
            <person name="Bills G."/>
            <person name="Bluhm B."/>
            <person name="Cannon C."/>
            <person name="Castanera R."/>
            <person name="Culley D."/>
            <person name="Daum C."/>
            <person name="Ezra D."/>
            <person name="Gonzalez J."/>
            <person name="Henrissat B."/>
            <person name="Kuo A."/>
            <person name="Liang C."/>
            <person name="Lipzen A."/>
            <person name="Lutzoni F."/>
            <person name="Magnuson J."/>
            <person name="Mondo S."/>
            <person name="Nolan M."/>
            <person name="Ohm R."/>
            <person name="Pangilinan J."/>
            <person name="Park H.-J."/>
            <person name="Ramirez L."/>
            <person name="Alfaro M."/>
            <person name="Sun H."/>
            <person name="Tritt A."/>
            <person name="Yoshinaga Y."/>
            <person name="Zwiers L.-H."/>
            <person name="Turgeon B."/>
            <person name="Goodwin S."/>
            <person name="Spatafora J."/>
            <person name="Crous P."/>
            <person name="Grigoriev I."/>
        </authorList>
    </citation>
    <scope>NUCLEOTIDE SEQUENCE</scope>
    <source>
        <strain evidence="5">CBS 183.55</strain>
    </source>
</reference>
<dbReference type="Pfam" id="PF08614">
    <property type="entry name" value="ATG16"/>
    <property type="match status" value="1"/>
</dbReference>
<evidence type="ECO:0000256" key="2">
    <source>
        <dbReference type="SAM" id="Coils"/>
    </source>
</evidence>
<evidence type="ECO:0000259" key="4">
    <source>
        <dbReference type="Pfam" id="PF08614"/>
    </source>
</evidence>
<feature type="region of interest" description="Disordered" evidence="3">
    <location>
        <begin position="200"/>
        <end position="222"/>
    </location>
</feature>
<protein>
    <submittedName>
        <fullName evidence="5">Autophagy protein 16</fullName>
    </submittedName>
</protein>
<keyword evidence="6" id="KW-1185">Reference proteome</keyword>
<evidence type="ECO:0000256" key="1">
    <source>
        <dbReference type="ARBA" id="ARBA00005331"/>
    </source>
</evidence>
<evidence type="ECO:0000313" key="6">
    <source>
        <dbReference type="Proteomes" id="UP000800082"/>
    </source>
</evidence>
<organism evidence="5 6">
    <name type="scientific">Didymella exigua CBS 183.55</name>
    <dbReference type="NCBI Taxonomy" id="1150837"/>
    <lineage>
        <taxon>Eukaryota</taxon>
        <taxon>Fungi</taxon>
        <taxon>Dikarya</taxon>
        <taxon>Ascomycota</taxon>
        <taxon>Pezizomycotina</taxon>
        <taxon>Dothideomycetes</taxon>
        <taxon>Pleosporomycetidae</taxon>
        <taxon>Pleosporales</taxon>
        <taxon>Pleosporineae</taxon>
        <taxon>Didymellaceae</taxon>
        <taxon>Didymella</taxon>
    </lineage>
</organism>
<sequence>MSNALAEYLSALDARDAREQAHRVYINAYTKLADRTAAQARPTAAARPASDSTRTTQSAAPQDTAAPQAATAPQATAAQQDATAATALGQLRAELAATQKTRAGLESRLGTLAASLAALQASDAQQKQRIAQLETHRAHLERRGKDKQDELKGKGRFVEEMQDEMVALHLQLNMAEQERDTLRRDNEELTRRWVSKMEAEASRMNQDMGWEEQRGSKRGSKS</sequence>
<dbReference type="InterPro" id="IPR013923">
    <property type="entry name" value="Autophagy-rel_prot_16_dom"/>
</dbReference>
<comment type="similarity">
    <text evidence="1">Belongs to the ATG16 family.</text>
</comment>
<evidence type="ECO:0000256" key="3">
    <source>
        <dbReference type="SAM" id="MobiDB-lite"/>
    </source>
</evidence>
<dbReference type="Gene3D" id="1.20.5.170">
    <property type="match status" value="1"/>
</dbReference>
<evidence type="ECO:0000313" key="5">
    <source>
        <dbReference type="EMBL" id="KAF1927600.1"/>
    </source>
</evidence>
<dbReference type="AlphaFoldDB" id="A0A6A5RK10"/>
<feature type="region of interest" description="Disordered" evidence="3">
    <location>
        <begin position="36"/>
        <end position="78"/>
    </location>
</feature>